<protein>
    <submittedName>
        <fullName evidence="1">Uncharacterized protein</fullName>
    </submittedName>
</protein>
<comment type="caution">
    <text evidence="1">The sequence shown here is derived from an EMBL/GenBank/DDBJ whole genome shotgun (WGS) entry which is preliminary data.</text>
</comment>
<sequence length="227" mass="25205">MGEFIAVSAFQTDDPGRVLNSVTSFFAAHGWPAEQVPGDGPQTDNDVLGFVPHGGWSVVLWPGYFSDLAAVEFVSRELGVVGSTVRIHDGDYWSHSLLRDGAFLDRFASMPDYFTDDRREIDRLVAKFAGQPAVVAAATGCAVEEIAPYLIHIDLSVDEDDESFDEPEPELGRAFPDDEYELHDPWVFVDFWRRIGIRYPADSSAPVWRLRLAEGWLNSLPAGDAEL</sequence>
<keyword evidence="2" id="KW-1185">Reference proteome</keyword>
<organism evidence="1 2">
    <name type="scientific">Asanoa siamensis</name>
    <dbReference type="NCBI Taxonomy" id="926357"/>
    <lineage>
        <taxon>Bacteria</taxon>
        <taxon>Bacillati</taxon>
        <taxon>Actinomycetota</taxon>
        <taxon>Actinomycetes</taxon>
        <taxon>Micromonosporales</taxon>
        <taxon>Micromonosporaceae</taxon>
        <taxon>Asanoa</taxon>
    </lineage>
</organism>
<proteinExistence type="predicted"/>
<evidence type="ECO:0000313" key="2">
    <source>
        <dbReference type="Proteomes" id="UP000604117"/>
    </source>
</evidence>
<accession>A0ABQ4CI73</accession>
<dbReference type="RefSeq" id="WP_203710440.1">
    <property type="nucleotide sequence ID" value="NZ_BONE01000002.1"/>
</dbReference>
<evidence type="ECO:0000313" key="1">
    <source>
        <dbReference type="EMBL" id="GIF70961.1"/>
    </source>
</evidence>
<dbReference type="Proteomes" id="UP000604117">
    <property type="component" value="Unassembled WGS sequence"/>
</dbReference>
<reference evidence="1 2" key="1">
    <citation type="submission" date="2021-01" db="EMBL/GenBank/DDBJ databases">
        <title>Whole genome shotgun sequence of Asanoa siamensis NBRC 107932.</title>
        <authorList>
            <person name="Komaki H."/>
            <person name="Tamura T."/>
        </authorList>
    </citation>
    <scope>NUCLEOTIDE SEQUENCE [LARGE SCALE GENOMIC DNA]</scope>
    <source>
        <strain evidence="1 2">NBRC 107932</strain>
    </source>
</reference>
<gene>
    <name evidence="1" type="ORF">Asi02nite_04790</name>
</gene>
<dbReference type="EMBL" id="BONE01000002">
    <property type="protein sequence ID" value="GIF70961.1"/>
    <property type="molecule type" value="Genomic_DNA"/>
</dbReference>
<name>A0ABQ4CI73_9ACTN</name>